<proteinExistence type="inferred from homology"/>
<dbReference type="EC" id="2.5.1.25" evidence="1"/>
<evidence type="ECO:0000256" key="3">
    <source>
        <dbReference type="ARBA" id="ARBA00022691"/>
    </source>
</evidence>
<dbReference type="EMBL" id="KZ452270">
    <property type="protein sequence ID" value="PKA48678.1"/>
    <property type="molecule type" value="Genomic_DNA"/>
</dbReference>
<evidence type="ECO:0000313" key="8">
    <source>
        <dbReference type="EMBL" id="PKA48678.1"/>
    </source>
</evidence>
<evidence type="ECO:0000256" key="2">
    <source>
        <dbReference type="ARBA" id="ARBA00022679"/>
    </source>
</evidence>
<keyword evidence="4" id="KW-0819">tRNA processing</keyword>
<name>A0A2H9ZZG0_9ASPA</name>
<evidence type="ECO:0000256" key="1">
    <source>
        <dbReference type="ARBA" id="ARBA00012386"/>
    </source>
</evidence>
<dbReference type="SMART" id="SM01144">
    <property type="entry name" value="DTW"/>
    <property type="match status" value="1"/>
</dbReference>
<evidence type="ECO:0000256" key="6">
    <source>
        <dbReference type="ARBA" id="ARBA00048718"/>
    </source>
</evidence>
<dbReference type="PANTHER" id="PTHR21392:SF0">
    <property type="entry name" value="TRNA-URIDINE AMINOCARBOXYPROPYLTRANSFERASE 2"/>
    <property type="match status" value="1"/>
</dbReference>
<dbReference type="GO" id="GO:0008033">
    <property type="term" value="P:tRNA processing"/>
    <property type="evidence" value="ECO:0007669"/>
    <property type="project" value="UniProtKB-KW"/>
</dbReference>
<comment type="catalytic activity">
    <reaction evidence="6">
        <text>a uridine in tRNA + S-adenosyl-L-methionine = a 3-[(3S)-3-amino-3-carboxypropyl]uridine in tRNA + S-methyl-5'-thioadenosine + H(+)</text>
        <dbReference type="Rhea" id="RHEA:62432"/>
        <dbReference type="Rhea" id="RHEA-COMP:13339"/>
        <dbReference type="Rhea" id="RHEA-COMP:16092"/>
        <dbReference type="ChEBI" id="CHEBI:15378"/>
        <dbReference type="ChEBI" id="CHEBI:17509"/>
        <dbReference type="ChEBI" id="CHEBI:59789"/>
        <dbReference type="ChEBI" id="CHEBI:65315"/>
        <dbReference type="ChEBI" id="CHEBI:82930"/>
        <dbReference type="EC" id="2.5.1.25"/>
    </reaction>
</comment>
<dbReference type="STRING" id="1088818.A0A2H9ZZG0"/>
<organism evidence="8 9">
    <name type="scientific">Apostasia shenzhenica</name>
    <dbReference type="NCBI Taxonomy" id="1088818"/>
    <lineage>
        <taxon>Eukaryota</taxon>
        <taxon>Viridiplantae</taxon>
        <taxon>Streptophyta</taxon>
        <taxon>Embryophyta</taxon>
        <taxon>Tracheophyta</taxon>
        <taxon>Spermatophyta</taxon>
        <taxon>Magnoliopsida</taxon>
        <taxon>Liliopsida</taxon>
        <taxon>Asparagales</taxon>
        <taxon>Orchidaceae</taxon>
        <taxon>Apostasioideae</taxon>
        <taxon>Apostasia</taxon>
    </lineage>
</organism>
<keyword evidence="2" id="KW-0808">Transferase</keyword>
<dbReference type="PANTHER" id="PTHR21392">
    <property type="entry name" value="TRNA-URIDINE AMINOCARBOXYPROPYLTRANSFERASE 2"/>
    <property type="match status" value="1"/>
</dbReference>
<keyword evidence="3" id="KW-0949">S-adenosyl-L-methionine</keyword>
<dbReference type="GO" id="GO:0016432">
    <property type="term" value="F:tRNA-uridine aminocarboxypropyltransferase activity"/>
    <property type="evidence" value="ECO:0007669"/>
    <property type="project" value="UniProtKB-EC"/>
</dbReference>
<comment type="similarity">
    <text evidence="5">Belongs to the TDD superfamily. DTWD2 family.</text>
</comment>
<accession>A0A2H9ZZG0</accession>
<dbReference type="InterPro" id="IPR005636">
    <property type="entry name" value="DTW"/>
</dbReference>
<dbReference type="Proteomes" id="UP000236161">
    <property type="component" value="Unassembled WGS sequence"/>
</dbReference>
<dbReference type="InterPro" id="IPR039262">
    <property type="entry name" value="DTWD2/TAPT"/>
</dbReference>
<feature type="domain" description="DTW" evidence="7">
    <location>
        <begin position="8"/>
        <end position="277"/>
    </location>
</feature>
<dbReference type="OrthoDB" id="408541at2759"/>
<reference evidence="8 9" key="1">
    <citation type="journal article" date="2017" name="Nature">
        <title>The Apostasia genome and the evolution of orchids.</title>
        <authorList>
            <person name="Zhang G.Q."/>
            <person name="Liu K.W."/>
            <person name="Li Z."/>
            <person name="Lohaus R."/>
            <person name="Hsiao Y.Y."/>
            <person name="Niu S.C."/>
            <person name="Wang J.Y."/>
            <person name="Lin Y.C."/>
            <person name="Xu Q."/>
            <person name="Chen L.J."/>
            <person name="Yoshida K."/>
            <person name="Fujiwara S."/>
            <person name="Wang Z.W."/>
            <person name="Zhang Y.Q."/>
            <person name="Mitsuda N."/>
            <person name="Wang M."/>
            <person name="Liu G.H."/>
            <person name="Pecoraro L."/>
            <person name="Huang H.X."/>
            <person name="Xiao X.J."/>
            <person name="Lin M."/>
            <person name="Wu X.Y."/>
            <person name="Wu W.L."/>
            <person name="Chen Y.Y."/>
            <person name="Chang S.B."/>
            <person name="Sakamoto S."/>
            <person name="Ohme-Takagi M."/>
            <person name="Yagi M."/>
            <person name="Zeng S.J."/>
            <person name="Shen C.Y."/>
            <person name="Yeh C.M."/>
            <person name="Luo Y.B."/>
            <person name="Tsai W.C."/>
            <person name="Van de Peer Y."/>
            <person name="Liu Z.J."/>
        </authorList>
    </citation>
    <scope>NUCLEOTIDE SEQUENCE [LARGE SCALE GENOMIC DNA]</scope>
    <source>
        <strain evidence="9">cv. Shenzhen</strain>
        <tissue evidence="8">Stem</tissue>
    </source>
</reference>
<evidence type="ECO:0000256" key="4">
    <source>
        <dbReference type="ARBA" id="ARBA00022694"/>
    </source>
</evidence>
<protein>
    <recommendedName>
        <fullName evidence="1">tRNA-uridine aminocarboxypropyltransferase</fullName>
        <ecNumber evidence="1">2.5.1.25</ecNumber>
    </recommendedName>
</protein>
<gene>
    <name evidence="8" type="ORF">AXF42_Ash018495</name>
</gene>
<dbReference type="Pfam" id="PF03942">
    <property type="entry name" value="DTW"/>
    <property type="match status" value="1"/>
</dbReference>
<sequence>MGSEGHGRRPFCRRCSKPSRLCLCARLNSPPLDNSVSVTILQHSLEKTHPLNSARVAILGLKNLSLVPVTDVNFQARFLIHPLQLDRDDSSSPIVGNTADFGNYAVTYSSKNILVAVERASKPDIGWILNYPVGRSAASNGFMVAKVQRKSEELKDFEEFKLVVPPGSVLLFPSGNAIDLAEVNFEVKNLIVLDGTWAKARRMYYENPWLKLLPHLKLDPAKKSLYKEVRHQPKAGFLSTIESIVYAMKELGNVMEGLDDLLEVFESMIGDQRRCKDEKFRALGKS</sequence>
<evidence type="ECO:0000313" key="9">
    <source>
        <dbReference type="Proteomes" id="UP000236161"/>
    </source>
</evidence>
<keyword evidence="9" id="KW-1185">Reference proteome</keyword>
<dbReference type="AlphaFoldDB" id="A0A2H9ZZG0"/>
<evidence type="ECO:0000256" key="5">
    <source>
        <dbReference type="ARBA" id="ARBA00034489"/>
    </source>
</evidence>
<evidence type="ECO:0000259" key="7">
    <source>
        <dbReference type="SMART" id="SM01144"/>
    </source>
</evidence>